<gene>
    <name evidence="1" type="ORF">QP939_30405</name>
</gene>
<reference evidence="1 2" key="1">
    <citation type="submission" date="2023-06" db="EMBL/GenBank/DDBJ databases">
        <authorList>
            <person name="Oyuntsetseg B."/>
            <person name="Kim S.B."/>
        </authorList>
    </citation>
    <scope>NUCLEOTIDE SEQUENCE [LARGE SCALE GENOMIC DNA]</scope>
    <source>
        <strain evidence="1 2">2-2</strain>
    </source>
</reference>
<evidence type="ECO:0000313" key="2">
    <source>
        <dbReference type="Proteomes" id="UP001227101"/>
    </source>
</evidence>
<accession>A0ABY8X9Z9</accession>
<organism evidence="1 2">
    <name type="scientific">Amycolatopsis nalaikhensis</name>
    <dbReference type="NCBI Taxonomy" id="715472"/>
    <lineage>
        <taxon>Bacteria</taxon>
        <taxon>Bacillati</taxon>
        <taxon>Actinomycetota</taxon>
        <taxon>Actinomycetes</taxon>
        <taxon>Pseudonocardiales</taxon>
        <taxon>Pseudonocardiaceae</taxon>
        <taxon>Amycolatopsis</taxon>
    </lineage>
</organism>
<evidence type="ECO:0000313" key="1">
    <source>
        <dbReference type="EMBL" id="WIV53218.1"/>
    </source>
</evidence>
<sequence>MTDEQLDLVSRRRALDEPMEVRWPLTLVASAAEAVRPPLGLPA</sequence>
<name>A0ABY8X9Z9_9PSEU</name>
<protein>
    <submittedName>
        <fullName evidence="1">Uncharacterized protein</fullName>
    </submittedName>
</protein>
<keyword evidence="2" id="KW-1185">Reference proteome</keyword>
<proteinExistence type="predicted"/>
<dbReference type="EMBL" id="CP127173">
    <property type="protein sequence ID" value="WIV53218.1"/>
    <property type="molecule type" value="Genomic_DNA"/>
</dbReference>
<dbReference type="RefSeq" id="WP_285449608.1">
    <property type="nucleotide sequence ID" value="NZ_CP127173.1"/>
</dbReference>
<dbReference type="Proteomes" id="UP001227101">
    <property type="component" value="Chromosome"/>
</dbReference>